<dbReference type="Pfam" id="PF20179">
    <property type="entry name" value="MSS51_C"/>
    <property type="match status" value="1"/>
</dbReference>
<proteinExistence type="predicted"/>
<dbReference type="PANTHER" id="PTHR28069">
    <property type="entry name" value="GH20023P"/>
    <property type="match status" value="1"/>
</dbReference>
<accession>A0A8F3AF71</accession>
<evidence type="ECO:0000259" key="3">
    <source>
        <dbReference type="PROSITE" id="PS51914"/>
    </source>
</evidence>
<feature type="domain" description="MRH" evidence="3">
    <location>
        <begin position="83"/>
        <end position="245"/>
    </location>
</feature>
<dbReference type="GO" id="GO:0033617">
    <property type="term" value="P:mitochondrial respiratory chain complex IV assembly"/>
    <property type="evidence" value="ECO:0007669"/>
    <property type="project" value="TreeGrafter"/>
</dbReference>
<gene>
    <name evidence="4" type="ORF">CA7LBN_001134</name>
</gene>
<dbReference type="PANTHER" id="PTHR28069:SF1">
    <property type="entry name" value="PROTEIN MSS51, MITOCHONDRIAL"/>
    <property type="match status" value="1"/>
</dbReference>
<reference evidence="4" key="1">
    <citation type="submission" date="2021-06" db="EMBL/GenBank/DDBJ databases">
        <title>Candida auris outbreak in lebanese hospital.</title>
        <authorList>
            <person name="Finianos M."/>
        </authorList>
    </citation>
    <scope>NUCLEOTIDE SEQUENCE</scope>
    <source>
        <strain evidence="4">CA7LBN</strain>
    </source>
</reference>
<keyword evidence="1" id="KW-0732">Signal</keyword>
<dbReference type="Gene3D" id="2.70.130.10">
    <property type="entry name" value="Mannose-6-phosphate receptor binding domain"/>
    <property type="match status" value="1"/>
</dbReference>
<dbReference type="Pfam" id="PF07915">
    <property type="entry name" value="PRKCSH"/>
    <property type="match status" value="1"/>
</dbReference>
<dbReference type="InterPro" id="IPR009011">
    <property type="entry name" value="Man6P_isomerase_rcpt-bd_dom_sf"/>
</dbReference>
<evidence type="ECO:0000313" key="4">
    <source>
        <dbReference type="EMBL" id="QWW22388.1"/>
    </source>
</evidence>
<dbReference type="AlphaFoldDB" id="A0A8F3AF71"/>
<dbReference type="InterPro" id="IPR046824">
    <property type="entry name" value="Mss51-like_C"/>
</dbReference>
<name>A0A8F3AF71_CANAR</name>
<dbReference type="GO" id="GO:0005739">
    <property type="term" value="C:mitochondrion"/>
    <property type="evidence" value="ECO:0007669"/>
    <property type="project" value="GOC"/>
</dbReference>
<dbReference type="InterPro" id="IPR032717">
    <property type="entry name" value="Mss51_Znf"/>
</dbReference>
<protein>
    <recommendedName>
        <fullName evidence="3">MRH domain-containing protein</fullName>
    </recommendedName>
</protein>
<dbReference type="Proteomes" id="UP000825438">
    <property type="component" value="Chromosome I"/>
</dbReference>
<keyword evidence="2" id="KW-1015">Disulfide bond</keyword>
<evidence type="ECO:0000256" key="2">
    <source>
        <dbReference type="ARBA" id="ARBA00023157"/>
    </source>
</evidence>
<dbReference type="Pfam" id="PF13824">
    <property type="entry name" value="zf-Mss51"/>
    <property type="match status" value="1"/>
</dbReference>
<dbReference type="GO" id="GO:0012505">
    <property type="term" value="C:endomembrane system"/>
    <property type="evidence" value="ECO:0007669"/>
    <property type="project" value="UniProtKB-ARBA"/>
</dbReference>
<organism evidence="4">
    <name type="scientific">Candidozyma auris</name>
    <name type="common">Yeast</name>
    <name type="synonym">Candida auris</name>
    <dbReference type="NCBI Taxonomy" id="498019"/>
    <lineage>
        <taxon>Eukaryota</taxon>
        <taxon>Fungi</taxon>
        <taxon>Dikarya</taxon>
        <taxon>Ascomycota</taxon>
        <taxon>Saccharomycotina</taxon>
        <taxon>Pichiomycetes</taxon>
        <taxon>Metschnikowiaceae</taxon>
        <taxon>Candidozyma</taxon>
    </lineage>
</organism>
<evidence type="ECO:0000256" key="1">
    <source>
        <dbReference type="ARBA" id="ARBA00022729"/>
    </source>
</evidence>
<dbReference type="InterPro" id="IPR012913">
    <property type="entry name" value="OS9-like_dom"/>
</dbReference>
<dbReference type="InterPro" id="IPR044865">
    <property type="entry name" value="MRH_dom"/>
</dbReference>
<sequence>MAEDLKRGISKSRWSADPRNHFQGYFVKQGNKTSEYICSIPRAQIDTIEEKESIQSNTQVDKTNDAKLLKAASEIIRDSFPKNNCIFTYDLRGFYWTYGYCYADKVIQYHEGVPPHERHKRHEATNPKTVYVLGRFTDASYKAVKIANQAKQRQIGQYETRRMKTLSLGEDKASPFSHHSAQKIVSEVIDSGSICEITLEPRSVEVIYKCDPDAHSFGQPQIIDVPEVTTCQYKMIIHVPGLCALEQFAPHRKIKESSVEMACQLVDDEISSEIEEQRFEEYISNVRLRDDGNFPVRGDNRISVEDHTLSPLGFGFYLAKAISGYRSTSAYYNNRNVIIYNGFSEELEDIGNQVGRAIYNAIGKKLLAPYFEKDEQKRLEWKDTFTIWLELYDFFGNFKCLLRISRDGREQAKSIQLQVIDPVTMVDIEGDPPMNMAIDSTEYEAPHNLWNYQYFRRGDVIMGPPELPKQHQEVTTTTETEKVIVTVTLSASDVESEPEEDIHFEDLSGDQSPQGEYINEENIKEVRGDPEGGPVEVVIEEDGIEHTYESTMLLRVAHIKPVAFQLQLGSSLSQTRRISFLKKLLSLDDSNDSEIDKHKVIRWDESPYADIRTRAAYIRAMAKCPVTHKSINYVCPISGIPTHHDRKAWEEDKEYHEQKKYERLKKVNLYEHDLRSGRKFDEFIFPGAQERDFTVSLENWDTFFYTRDFNPMNTEFNLAAATKVLTYPITIAAILHRFSPYGLAPKGPVTLEGLRSLAALRYSLYSSPTKKDKEISFKDRPMRIFLVGAKMEAMLPGYVWKQFGYLFPETKFEFHFIGPHAYFDVEAKAFMPSNRPHGRPLVRKHDEQITLIHHTKYFHEVYDQGDLFPFDPYLDVFFLFHPGFKTADEIHWDKSLKGLLESKCAVYVTGYHDVDIEREIDWLQHHRLHDEMDILMNKSGNIFGSTKIDLVDINPTESFQANDKIMAFRGKRYHAIRA</sequence>
<dbReference type="PROSITE" id="PS51914">
    <property type="entry name" value="MRH"/>
    <property type="match status" value="1"/>
</dbReference>
<dbReference type="EMBL" id="CP076749">
    <property type="protein sequence ID" value="QWW22388.1"/>
    <property type="molecule type" value="Genomic_DNA"/>
</dbReference>